<proteinExistence type="inferred from homology"/>
<name>A0A449B097_9BACT</name>
<organism evidence="4 5">
    <name type="scientific">Mycoplasmopsis gallopavonis</name>
    <dbReference type="NCBI Taxonomy" id="76629"/>
    <lineage>
        <taxon>Bacteria</taxon>
        <taxon>Bacillati</taxon>
        <taxon>Mycoplasmatota</taxon>
        <taxon>Mycoplasmoidales</taxon>
        <taxon>Metamycoplasmataceae</taxon>
        <taxon>Mycoplasmopsis</taxon>
    </lineage>
</organism>
<dbReference type="InterPro" id="IPR023620">
    <property type="entry name" value="SmpB"/>
</dbReference>
<comment type="similarity">
    <text evidence="3">Belongs to the SmpB family.</text>
</comment>
<dbReference type="AlphaFoldDB" id="A0A449B097"/>
<dbReference type="InterPro" id="IPR000037">
    <property type="entry name" value="SsrA-bd_prot"/>
</dbReference>
<dbReference type="SUPFAM" id="SSF74982">
    <property type="entry name" value="Small protein B (SmpB)"/>
    <property type="match status" value="1"/>
</dbReference>
<dbReference type="NCBIfam" id="NF003843">
    <property type="entry name" value="PRK05422.1"/>
    <property type="match status" value="1"/>
</dbReference>
<dbReference type="RefSeq" id="WP_119572246.1">
    <property type="nucleotide sequence ID" value="NZ_LR215032.1"/>
</dbReference>
<dbReference type="GO" id="GO:0003723">
    <property type="term" value="F:RNA binding"/>
    <property type="evidence" value="ECO:0007669"/>
    <property type="project" value="UniProtKB-UniRule"/>
</dbReference>
<dbReference type="PANTHER" id="PTHR30308">
    <property type="entry name" value="TMRNA-BINDING COMPONENT OF TRANS-TRANSLATION TAGGING COMPLEX"/>
    <property type="match status" value="1"/>
</dbReference>
<dbReference type="GO" id="GO:0070930">
    <property type="term" value="P:trans-translation-dependent protein tagging"/>
    <property type="evidence" value="ECO:0007669"/>
    <property type="project" value="TreeGrafter"/>
</dbReference>
<evidence type="ECO:0000313" key="5">
    <source>
        <dbReference type="Proteomes" id="UP000289862"/>
    </source>
</evidence>
<keyword evidence="1 3" id="KW-0963">Cytoplasm</keyword>
<accession>A0A449B097</accession>
<dbReference type="EMBL" id="LR215032">
    <property type="protein sequence ID" value="VEU73185.1"/>
    <property type="molecule type" value="Genomic_DNA"/>
</dbReference>
<dbReference type="NCBIfam" id="TIGR00086">
    <property type="entry name" value="smpB"/>
    <property type="match status" value="1"/>
</dbReference>
<dbReference type="PANTHER" id="PTHR30308:SF2">
    <property type="entry name" value="SSRA-BINDING PROTEIN"/>
    <property type="match status" value="1"/>
</dbReference>
<dbReference type="HAMAP" id="MF_00023">
    <property type="entry name" value="SmpB"/>
    <property type="match status" value="1"/>
</dbReference>
<protein>
    <recommendedName>
        <fullName evidence="3">SsrA-binding protein</fullName>
    </recommendedName>
    <alternativeName>
        <fullName evidence="3">Small protein B</fullName>
    </alternativeName>
</protein>
<geneLocation type="plasmid" evidence="4 5">
    <name>2</name>
</geneLocation>
<keyword evidence="2 3" id="KW-0694">RNA-binding</keyword>
<evidence type="ECO:0000256" key="1">
    <source>
        <dbReference type="ARBA" id="ARBA00022490"/>
    </source>
</evidence>
<dbReference type="GO" id="GO:0005829">
    <property type="term" value="C:cytosol"/>
    <property type="evidence" value="ECO:0007669"/>
    <property type="project" value="TreeGrafter"/>
</dbReference>
<reference evidence="4 5" key="1">
    <citation type="submission" date="2019-01" db="EMBL/GenBank/DDBJ databases">
        <authorList>
            <consortium name="Pathogen Informatics"/>
        </authorList>
    </citation>
    <scope>NUCLEOTIDE SEQUENCE [LARGE SCALE GENOMIC DNA]</scope>
    <source>
        <strain evidence="4 5">NCTC10186</strain>
        <plasmid evidence="5">2</plasmid>
    </source>
</reference>
<evidence type="ECO:0000256" key="2">
    <source>
        <dbReference type="ARBA" id="ARBA00022884"/>
    </source>
</evidence>
<dbReference type="GO" id="GO:0070929">
    <property type="term" value="P:trans-translation"/>
    <property type="evidence" value="ECO:0007669"/>
    <property type="project" value="UniProtKB-UniRule"/>
</dbReference>
<dbReference type="CDD" id="cd09294">
    <property type="entry name" value="SmpB"/>
    <property type="match status" value="1"/>
</dbReference>
<keyword evidence="5" id="KW-1185">Reference proteome</keyword>
<dbReference type="KEGG" id="mgal:NCTC10186_00675"/>
<dbReference type="Gene3D" id="2.40.280.10">
    <property type="match status" value="1"/>
</dbReference>
<dbReference type="OrthoDB" id="9805462at2"/>
<evidence type="ECO:0000256" key="3">
    <source>
        <dbReference type="HAMAP-Rule" id="MF_00023"/>
    </source>
</evidence>
<evidence type="ECO:0000313" key="4">
    <source>
        <dbReference type="EMBL" id="VEU73185.1"/>
    </source>
</evidence>
<comment type="subcellular location">
    <subcellularLocation>
        <location evidence="3">Cytoplasm</location>
    </subcellularLocation>
    <text evidence="3">The tmRNA-SmpB complex associates with stalled 70S ribosomes.</text>
</comment>
<comment type="function">
    <text evidence="3">Required for rescue of stalled ribosomes mediated by trans-translation. Binds to transfer-messenger RNA (tmRNA), required for stable association of tmRNA with ribosomes. tmRNA and SmpB together mimic tRNA shape, replacing the anticodon stem-loop with SmpB. tmRNA is encoded by the ssrA gene; the 2 termini fold to resemble tRNA(Ala) and it encodes a 'tag peptide', a short internal open reading frame. During trans-translation Ala-aminoacylated tmRNA acts like a tRNA, entering the A-site of stalled ribosomes, displacing the stalled mRNA. The ribosome then switches to translate the ORF on the tmRNA; the nascent peptide is terminated with the 'tag peptide' encoded by the tmRNA and targeted for degradation. The ribosome is freed to recommence translation, which seems to be the essential function of trans-translation.</text>
</comment>
<gene>
    <name evidence="3 4" type="primary">smpB</name>
    <name evidence="4" type="ORF">NCTC10186_00675</name>
</gene>
<sequence>MKIISNNKKAFHDYEILEKYEAGIELQGWEVKTCRANSVDISNAYCSIYKDEVYLKDSFFKQYMLLKCDEYRDRKLLLHKKEIRKLKQKIETMQVTLIPLKLYFSGSYIKLEIALAKGLKKYDKRAKIVKEETQKAIKKALKFY</sequence>
<keyword evidence="4" id="KW-0614">Plasmid</keyword>
<dbReference type="Pfam" id="PF01668">
    <property type="entry name" value="SmpB"/>
    <property type="match status" value="1"/>
</dbReference>
<dbReference type="Proteomes" id="UP000289862">
    <property type="component" value="Plasmid 2"/>
</dbReference>